<evidence type="ECO:0000256" key="2">
    <source>
        <dbReference type="SAM" id="MobiDB-lite"/>
    </source>
</evidence>
<dbReference type="PANTHER" id="PTHR12373">
    <property type="entry name" value="ENHANCER OF RUDIMENTARY ERH"/>
    <property type="match status" value="1"/>
</dbReference>
<sequence>MTTHTILLVQPHPEKNSRTYYERNTVAAAMDQIASLFEQHLQQENPRLAQLQYSADDLFQYIDSHKDFVALVFEPSQGSYLPKNKEWIKEKLLSHFSRQNTQSQRGGQQQQHHHQQQRSQHYHPRSNRRW</sequence>
<name>A0AAD5JZ81_9FUNG</name>
<dbReference type="EMBL" id="JAIXMP010000015">
    <property type="protein sequence ID" value="KAI9261659.1"/>
    <property type="molecule type" value="Genomic_DNA"/>
</dbReference>
<comment type="similarity">
    <text evidence="1">Belongs to the E(R) family.</text>
</comment>
<dbReference type="InterPro" id="IPR000781">
    <property type="entry name" value="ERH"/>
</dbReference>
<accession>A0AAD5JZ81</accession>
<gene>
    <name evidence="3" type="ORF">BDA99DRAFT_512033</name>
</gene>
<evidence type="ECO:0000256" key="1">
    <source>
        <dbReference type="ARBA" id="ARBA00007491"/>
    </source>
</evidence>
<feature type="region of interest" description="Disordered" evidence="2">
    <location>
        <begin position="98"/>
        <end position="130"/>
    </location>
</feature>
<dbReference type="AlphaFoldDB" id="A0AAD5JZ81"/>
<keyword evidence="4" id="KW-1185">Reference proteome</keyword>
<dbReference type="Pfam" id="PF01133">
    <property type="entry name" value="ER"/>
    <property type="match status" value="1"/>
</dbReference>
<feature type="compositionally biased region" description="Basic residues" evidence="2">
    <location>
        <begin position="111"/>
        <end position="130"/>
    </location>
</feature>
<dbReference type="InterPro" id="IPR035912">
    <property type="entry name" value="EHR_sf"/>
</dbReference>
<dbReference type="Gene3D" id="3.30.2260.10">
    <property type="entry name" value="Enhancer of rudimentary"/>
    <property type="match status" value="1"/>
</dbReference>
<dbReference type="SUPFAM" id="SSF143875">
    <property type="entry name" value="ERH-like"/>
    <property type="match status" value="1"/>
</dbReference>
<organism evidence="3 4">
    <name type="scientific">Phascolomyces articulosus</name>
    <dbReference type="NCBI Taxonomy" id="60185"/>
    <lineage>
        <taxon>Eukaryota</taxon>
        <taxon>Fungi</taxon>
        <taxon>Fungi incertae sedis</taxon>
        <taxon>Mucoromycota</taxon>
        <taxon>Mucoromycotina</taxon>
        <taxon>Mucoromycetes</taxon>
        <taxon>Mucorales</taxon>
        <taxon>Lichtheimiaceae</taxon>
        <taxon>Phascolomyces</taxon>
    </lineage>
</organism>
<protein>
    <submittedName>
        <fullName evidence="3">Enhancer of rudimentary-domain-containing protein</fullName>
    </submittedName>
</protein>
<reference evidence="3" key="1">
    <citation type="journal article" date="2022" name="IScience">
        <title>Evolution of zygomycete secretomes and the origins of terrestrial fungal ecologies.</title>
        <authorList>
            <person name="Chang Y."/>
            <person name="Wang Y."/>
            <person name="Mondo S."/>
            <person name="Ahrendt S."/>
            <person name="Andreopoulos W."/>
            <person name="Barry K."/>
            <person name="Beard J."/>
            <person name="Benny G.L."/>
            <person name="Blankenship S."/>
            <person name="Bonito G."/>
            <person name="Cuomo C."/>
            <person name="Desiro A."/>
            <person name="Gervers K.A."/>
            <person name="Hundley H."/>
            <person name="Kuo A."/>
            <person name="LaButti K."/>
            <person name="Lang B.F."/>
            <person name="Lipzen A."/>
            <person name="O'Donnell K."/>
            <person name="Pangilinan J."/>
            <person name="Reynolds N."/>
            <person name="Sandor L."/>
            <person name="Smith M.E."/>
            <person name="Tsang A."/>
            <person name="Grigoriev I.V."/>
            <person name="Stajich J.E."/>
            <person name="Spatafora J.W."/>
        </authorList>
    </citation>
    <scope>NUCLEOTIDE SEQUENCE</scope>
    <source>
        <strain evidence="3">RSA 2281</strain>
    </source>
</reference>
<reference evidence="3" key="2">
    <citation type="submission" date="2023-02" db="EMBL/GenBank/DDBJ databases">
        <authorList>
            <consortium name="DOE Joint Genome Institute"/>
            <person name="Mondo S.J."/>
            <person name="Chang Y."/>
            <person name="Wang Y."/>
            <person name="Ahrendt S."/>
            <person name="Andreopoulos W."/>
            <person name="Barry K."/>
            <person name="Beard J."/>
            <person name="Benny G.L."/>
            <person name="Blankenship S."/>
            <person name="Bonito G."/>
            <person name="Cuomo C."/>
            <person name="Desiro A."/>
            <person name="Gervers K.A."/>
            <person name="Hundley H."/>
            <person name="Kuo A."/>
            <person name="LaButti K."/>
            <person name="Lang B.F."/>
            <person name="Lipzen A."/>
            <person name="O'Donnell K."/>
            <person name="Pangilinan J."/>
            <person name="Reynolds N."/>
            <person name="Sandor L."/>
            <person name="Smith M.W."/>
            <person name="Tsang A."/>
            <person name="Grigoriev I.V."/>
            <person name="Stajich J.E."/>
            <person name="Spatafora J.W."/>
        </authorList>
    </citation>
    <scope>NUCLEOTIDE SEQUENCE</scope>
    <source>
        <strain evidence="3">RSA 2281</strain>
    </source>
</reference>
<evidence type="ECO:0000313" key="3">
    <source>
        <dbReference type="EMBL" id="KAI9261659.1"/>
    </source>
</evidence>
<dbReference type="Proteomes" id="UP001209540">
    <property type="component" value="Unassembled WGS sequence"/>
</dbReference>
<proteinExistence type="inferred from homology"/>
<evidence type="ECO:0000313" key="4">
    <source>
        <dbReference type="Proteomes" id="UP001209540"/>
    </source>
</evidence>
<comment type="caution">
    <text evidence="3">The sequence shown here is derived from an EMBL/GenBank/DDBJ whole genome shotgun (WGS) entry which is preliminary data.</text>
</comment>
<dbReference type="PANTHER" id="PTHR12373:SF0">
    <property type="entry name" value="ENHANCER OF RUDIMENTARY HOMOLOG"/>
    <property type="match status" value="1"/>
</dbReference>